<proteinExistence type="predicted"/>
<dbReference type="KEGG" id="hfv:R50_2084"/>
<reference evidence="1 2" key="1">
    <citation type="submission" date="2020-02" db="EMBL/GenBank/DDBJ databases">
        <authorList>
            <person name="Hogendoorn C."/>
        </authorList>
    </citation>
    <scope>NUCLEOTIDE SEQUENCE [LARGE SCALE GENOMIC DNA]</scope>
    <source>
        <strain evidence="1">R501</strain>
    </source>
</reference>
<organism evidence="1 2">
    <name type="scientific">Candidatus Hydrogenisulfobacillus filiaventi</name>
    <dbReference type="NCBI Taxonomy" id="2707344"/>
    <lineage>
        <taxon>Bacteria</taxon>
        <taxon>Bacillati</taxon>
        <taxon>Bacillota</taxon>
        <taxon>Clostridia</taxon>
        <taxon>Eubacteriales</taxon>
        <taxon>Clostridiales Family XVII. Incertae Sedis</taxon>
        <taxon>Candidatus Hydrogenisulfobacillus</taxon>
    </lineage>
</organism>
<dbReference type="Proteomes" id="UP000503399">
    <property type="component" value="Chromosome"/>
</dbReference>
<keyword evidence="2" id="KW-1185">Reference proteome</keyword>
<evidence type="ECO:0000313" key="1">
    <source>
        <dbReference type="EMBL" id="CAB1129581.1"/>
    </source>
</evidence>
<accession>A0A6F8ZIS9</accession>
<dbReference type="AlphaFoldDB" id="A0A6F8ZIS9"/>
<name>A0A6F8ZIS9_9FIRM</name>
<protein>
    <submittedName>
        <fullName evidence="1">Uncharacterized protein</fullName>
    </submittedName>
</protein>
<evidence type="ECO:0000313" key="2">
    <source>
        <dbReference type="Proteomes" id="UP000503399"/>
    </source>
</evidence>
<gene>
    <name evidence="1" type="ORF">R50_2084</name>
</gene>
<dbReference type="EMBL" id="LR778114">
    <property type="protein sequence ID" value="CAB1129581.1"/>
    <property type="molecule type" value="Genomic_DNA"/>
</dbReference>
<sequence>MIPFRMPIDSRISYRAFGQYPGDPHRSPRSPVWGTVSVVLDGTIRPLSAPWRSAADSEVWLWGPGSRGDPRFHDIRDPRRWDDQDTLLSLAILVDWTAADGLLGHAPSTIPDPVLARRTLLLARDWTHRQERTSWVLRGDTLARWWMALDLGLERDASRALLLALGTSGQRQEVWS</sequence>